<feature type="transmembrane region" description="Helical" evidence="1">
    <location>
        <begin position="214"/>
        <end position="233"/>
    </location>
</feature>
<reference evidence="2" key="1">
    <citation type="submission" date="2022-06" db="EMBL/GenBank/DDBJ databases">
        <title>Genomic Encyclopedia of Archaeal and Bacterial Type Strains, Phase II (KMG-II): from individual species to whole genera.</title>
        <authorList>
            <person name="Goeker M."/>
        </authorList>
    </citation>
    <scope>NUCLEOTIDE SEQUENCE</scope>
    <source>
        <strain evidence="2">DSM 43935</strain>
    </source>
</reference>
<evidence type="ECO:0000313" key="2">
    <source>
        <dbReference type="EMBL" id="MCP2164005.1"/>
    </source>
</evidence>
<feature type="transmembrane region" description="Helical" evidence="1">
    <location>
        <begin position="300"/>
        <end position="320"/>
    </location>
</feature>
<sequence length="460" mass="48912">MAEQDQVDQTERQPTWRVLVESLWFPAFFFLGFLFCYLLAFHNPTPHHVPVAVANPAVAQQIGTALNQASPGAFDVEAISGTAEDARQAVLDRDVVAGYAVDASGPVLYVAKADGYMLEQVLTKTFTSIAAQTGHQLTVTDVAPTAGGDAMGTGLFYLAMAWNIPAYITVMMLLRATISRRNKVLTLLGVGAVFSVLGFYVGVAMDVIPNDPAVIPVAFLLTQAVALPSYGLVPFVKQFFPGVAMGLFVMLSMPSSGGAVPHQLVPPFFGVLHPVMPLGNLVDAARGIFYFDGAGVLRPVLVLCAWVLLGVALIGGHALAQRRAEQRAEGGGELAEVAEPPVEDPAVEMPRPTALPTRGHHFGEQLPALLGAVRTAEGEPVVGVAVTITNGHGRQLVRTTTDQDGRYAISGLSEQFVNVVVSAPDWAPAARRVLIREGGTARQDFALRPRQSAAQVLARH</sequence>
<feature type="transmembrane region" description="Helical" evidence="1">
    <location>
        <begin position="22"/>
        <end position="40"/>
    </location>
</feature>
<keyword evidence="3" id="KW-1185">Reference proteome</keyword>
<comment type="caution">
    <text evidence="2">The sequence shown here is derived from an EMBL/GenBank/DDBJ whole genome shotgun (WGS) entry which is preliminary data.</text>
</comment>
<keyword evidence="1" id="KW-1133">Transmembrane helix</keyword>
<protein>
    <submittedName>
        <fullName evidence="2">Carboxypeptidase regulatory-like domain-containing protein</fullName>
    </submittedName>
</protein>
<organism evidence="2 3">
    <name type="scientific">Goodfellowiella coeruleoviolacea</name>
    <dbReference type="NCBI Taxonomy" id="334858"/>
    <lineage>
        <taxon>Bacteria</taxon>
        <taxon>Bacillati</taxon>
        <taxon>Actinomycetota</taxon>
        <taxon>Actinomycetes</taxon>
        <taxon>Pseudonocardiales</taxon>
        <taxon>Pseudonocardiaceae</taxon>
        <taxon>Goodfellowiella</taxon>
    </lineage>
</organism>
<evidence type="ECO:0000256" key="1">
    <source>
        <dbReference type="SAM" id="Phobius"/>
    </source>
</evidence>
<keyword evidence="2" id="KW-0645">Protease</keyword>
<accession>A0AAE3G9G2</accession>
<keyword evidence="1" id="KW-0812">Transmembrane</keyword>
<feature type="transmembrane region" description="Helical" evidence="1">
    <location>
        <begin position="240"/>
        <end position="260"/>
    </location>
</feature>
<dbReference type="AlphaFoldDB" id="A0AAE3G9G2"/>
<dbReference type="RefSeq" id="WP_253767248.1">
    <property type="nucleotide sequence ID" value="NZ_JAMTCK010000002.1"/>
</dbReference>
<keyword evidence="2" id="KW-0121">Carboxypeptidase</keyword>
<dbReference type="EMBL" id="JAMTCK010000002">
    <property type="protein sequence ID" value="MCP2164005.1"/>
    <property type="molecule type" value="Genomic_DNA"/>
</dbReference>
<name>A0AAE3G9G2_9PSEU</name>
<keyword evidence="2" id="KW-0378">Hydrolase</keyword>
<dbReference type="GO" id="GO:0004180">
    <property type="term" value="F:carboxypeptidase activity"/>
    <property type="evidence" value="ECO:0007669"/>
    <property type="project" value="UniProtKB-KW"/>
</dbReference>
<proteinExistence type="predicted"/>
<keyword evidence="1" id="KW-0472">Membrane</keyword>
<dbReference type="Proteomes" id="UP001206128">
    <property type="component" value="Unassembled WGS sequence"/>
</dbReference>
<dbReference type="InterPro" id="IPR008969">
    <property type="entry name" value="CarboxyPept-like_regulatory"/>
</dbReference>
<evidence type="ECO:0000313" key="3">
    <source>
        <dbReference type="Proteomes" id="UP001206128"/>
    </source>
</evidence>
<dbReference type="SUPFAM" id="SSF49464">
    <property type="entry name" value="Carboxypeptidase regulatory domain-like"/>
    <property type="match status" value="1"/>
</dbReference>
<feature type="transmembrane region" description="Helical" evidence="1">
    <location>
        <begin position="154"/>
        <end position="174"/>
    </location>
</feature>
<dbReference type="Pfam" id="PF13620">
    <property type="entry name" value="CarboxypepD_reg"/>
    <property type="match status" value="1"/>
</dbReference>
<gene>
    <name evidence="2" type="ORF">LX83_000845</name>
</gene>
<feature type="transmembrane region" description="Helical" evidence="1">
    <location>
        <begin position="186"/>
        <end position="208"/>
    </location>
</feature>
<dbReference type="Gene3D" id="2.60.40.1120">
    <property type="entry name" value="Carboxypeptidase-like, regulatory domain"/>
    <property type="match status" value="1"/>
</dbReference>